<dbReference type="EMBL" id="CABP01000090">
    <property type="protein sequence ID" value="CBI04957.1"/>
    <property type="molecule type" value="Genomic_DNA"/>
</dbReference>
<comment type="caution">
    <text evidence="2">The sequence shown here is derived from an EMBL/GenBank/DDBJ whole genome shotgun (WGS) entry which is preliminary data.</text>
</comment>
<feature type="region of interest" description="Disordered" evidence="1">
    <location>
        <begin position="1"/>
        <end position="33"/>
    </location>
</feature>
<organism evidence="2">
    <name type="scientific">mine drainage metagenome</name>
    <dbReference type="NCBI Taxonomy" id="410659"/>
    <lineage>
        <taxon>unclassified sequences</taxon>
        <taxon>metagenomes</taxon>
        <taxon>ecological metagenomes</taxon>
    </lineage>
</organism>
<evidence type="ECO:0000313" key="2">
    <source>
        <dbReference type="EMBL" id="CBI04957.1"/>
    </source>
</evidence>
<sequence>METTRRGVGRPRKHPDAKAASRAASAAYRERKRARRAAPEVYSGIIDLSVLAAWKVKAKPPR</sequence>
<gene>
    <name evidence="2" type="ORF">CARN5_1587</name>
</gene>
<name>E6QCN1_9ZZZZ</name>
<dbReference type="AlphaFoldDB" id="E6QCN1"/>
<reference evidence="2" key="1">
    <citation type="submission" date="2009-10" db="EMBL/GenBank/DDBJ databases">
        <title>Diversity of trophic interactions inside an arsenic-rich microbial ecosystem.</title>
        <authorList>
            <person name="Bertin P.N."/>
            <person name="Heinrich-Salmeron A."/>
            <person name="Pelletier E."/>
            <person name="Goulhen-Chollet F."/>
            <person name="Arsene-Ploetze F."/>
            <person name="Gallien S."/>
            <person name="Calteau A."/>
            <person name="Vallenet D."/>
            <person name="Casiot C."/>
            <person name="Chane-Woon-Ming B."/>
            <person name="Giloteaux L."/>
            <person name="Barakat M."/>
            <person name="Bonnefoy V."/>
            <person name="Bruneel O."/>
            <person name="Chandler M."/>
            <person name="Cleiss J."/>
            <person name="Duran R."/>
            <person name="Elbaz-Poulichet F."/>
            <person name="Fonknechten N."/>
            <person name="Lauga B."/>
            <person name="Mornico D."/>
            <person name="Ortet P."/>
            <person name="Schaeffer C."/>
            <person name="Siguier P."/>
            <person name="Alexander Thil Smith A."/>
            <person name="Van Dorsselaer A."/>
            <person name="Weissenbach J."/>
            <person name="Medigue C."/>
            <person name="Le Paslier D."/>
        </authorList>
    </citation>
    <scope>NUCLEOTIDE SEQUENCE</scope>
</reference>
<protein>
    <submittedName>
        <fullName evidence="2">Uncharacterized protein</fullName>
    </submittedName>
</protein>
<accession>E6QCN1</accession>
<proteinExistence type="predicted"/>
<evidence type="ECO:0000256" key="1">
    <source>
        <dbReference type="SAM" id="MobiDB-lite"/>
    </source>
</evidence>